<keyword evidence="3" id="KW-1185">Reference proteome</keyword>
<sequence length="211" mass="23540">MGDIDRAGVEKAYERWAPVYDLVFGKVFDQGRQSTIAEADRIGGRILDVGVGTGLSLSDYARTTKICGVDISEPMLRRAQARVRELKLFNVETLAVMDAKHLAFPDNFFNAVVAQYVITAVPDPEATLDDFVRVLKPGGELILVNHIGAESGPRRLFELAFAPIARRLGWRPEFPWARLVNWAAKHGGITLAERRPMPPLGHFSLIRYRKA</sequence>
<dbReference type="GO" id="GO:0008168">
    <property type="term" value="F:methyltransferase activity"/>
    <property type="evidence" value="ECO:0007669"/>
    <property type="project" value="UniProtKB-KW"/>
</dbReference>
<proteinExistence type="predicted"/>
<dbReference type="InterPro" id="IPR029063">
    <property type="entry name" value="SAM-dependent_MTases_sf"/>
</dbReference>
<dbReference type="CDD" id="cd02440">
    <property type="entry name" value="AdoMet_MTases"/>
    <property type="match status" value="1"/>
</dbReference>
<dbReference type="GO" id="GO:0032259">
    <property type="term" value="P:methylation"/>
    <property type="evidence" value="ECO:0007669"/>
    <property type="project" value="UniProtKB-KW"/>
</dbReference>
<dbReference type="Pfam" id="PF08241">
    <property type="entry name" value="Methyltransf_11"/>
    <property type="match status" value="1"/>
</dbReference>
<dbReference type="PANTHER" id="PTHR43591">
    <property type="entry name" value="METHYLTRANSFERASE"/>
    <property type="match status" value="1"/>
</dbReference>
<dbReference type="Gene3D" id="3.40.50.150">
    <property type="entry name" value="Vaccinia Virus protein VP39"/>
    <property type="match status" value="1"/>
</dbReference>
<dbReference type="InterPro" id="IPR013216">
    <property type="entry name" value="Methyltransf_11"/>
</dbReference>
<keyword evidence="2" id="KW-0489">Methyltransferase</keyword>
<gene>
    <name evidence="2" type="ORF">LQG66_31550</name>
</gene>
<dbReference type="Proteomes" id="UP001431010">
    <property type="component" value="Chromosome"/>
</dbReference>
<keyword evidence="2" id="KW-0808">Transferase</keyword>
<accession>A0ABY3R8M9</accession>
<reference evidence="2" key="1">
    <citation type="journal article" date="2024" name="Antonie Van Leeuwenhoek">
        <title>Bradyrhizobium ontarionense sp. nov., a novel bacterial symbiont isolated from Aeschynomene indica (Indian jointvetch), harbours photosynthesis, nitrogen fixation and nitrous oxide (N2O) reductase genes.</title>
        <authorList>
            <person name="Bromfield E.S.P."/>
            <person name="Cloutier S."/>
        </authorList>
    </citation>
    <scope>NUCLEOTIDE SEQUENCE</scope>
    <source>
        <strain evidence="2">A19</strain>
    </source>
</reference>
<evidence type="ECO:0000259" key="1">
    <source>
        <dbReference type="Pfam" id="PF08241"/>
    </source>
</evidence>
<feature type="domain" description="Methyltransferase type 11" evidence="1">
    <location>
        <begin position="47"/>
        <end position="143"/>
    </location>
</feature>
<organism evidence="2 3">
    <name type="scientific">Bradyrhizobium ontarionense</name>
    <dbReference type="NCBI Taxonomy" id="2898149"/>
    <lineage>
        <taxon>Bacteria</taxon>
        <taxon>Pseudomonadati</taxon>
        <taxon>Pseudomonadota</taxon>
        <taxon>Alphaproteobacteria</taxon>
        <taxon>Hyphomicrobiales</taxon>
        <taxon>Nitrobacteraceae</taxon>
        <taxon>Bradyrhizobium</taxon>
    </lineage>
</organism>
<name>A0ABY3R8M9_9BRAD</name>
<dbReference type="EMBL" id="CP088156">
    <property type="protein sequence ID" value="UFZ03700.1"/>
    <property type="molecule type" value="Genomic_DNA"/>
</dbReference>
<evidence type="ECO:0000313" key="3">
    <source>
        <dbReference type="Proteomes" id="UP001431010"/>
    </source>
</evidence>
<dbReference type="RefSeq" id="WP_231319716.1">
    <property type="nucleotide sequence ID" value="NZ_CP088156.1"/>
</dbReference>
<dbReference type="SUPFAM" id="SSF53335">
    <property type="entry name" value="S-adenosyl-L-methionine-dependent methyltransferases"/>
    <property type="match status" value="1"/>
</dbReference>
<evidence type="ECO:0000313" key="2">
    <source>
        <dbReference type="EMBL" id="UFZ03700.1"/>
    </source>
</evidence>
<protein>
    <submittedName>
        <fullName evidence="2">Methyltransferase domain-containing protein</fullName>
    </submittedName>
</protein>